<gene>
    <name evidence="2" type="ORF">GCM10008956_02980</name>
</gene>
<accession>A0A8H9GIX3</accession>
<comment type="caution">
    <text evidence="2">The sequence shown here is derived from an EMBL/GenBank/DDBJ whole genome shotgun (WGS) entry which is preliminary data.</text>
</comment>
<feature type="chain" id="PRO_5034553105" description="Carboxypeptidase regulatory-like domain-containing protein" evidence="1">
    <location>
        <begin position="29"/>
        <end position="178"/>
    </location>
</feature>
<evidence type="ECO:0000256" key="1">
    <source>
        <dbReference type="SAM" id="SignalP"/>
    </source>
</evidence>
<sequence>MLMGGSGAKVNRMKKVILAALATPVVLASCGTALGGSDGSEKLLSVTTSHTSAGAPVLCNAVGGVDSGTQIVIGLAAGGTIQNVRVNLKDEAGKVVSTTDVAGNYLLKGDKDGEYKLPLTRRSTGALTVNSAVNTVAAVTVGGAPTQTLKADIVINRTRSAVPLASTVALPVYASCSL</sequence>
<evidence type="ECO:0008006" key="4">
    <source>
        <dbReference type="Google" id="ProtNLM"/>
    </source>
</evidence>
<proteinExistence type="predicted"/>
<protein>
    <recommendedName>
        <fullName evidence="4">Carboxypeptidase regulatory-like domain-containing protein</fullName>
    </recommendedName>
</protein>
<keyword evidence="1" id="KW-0732">Signal</keyword>
<reference evidence="3" key="1">
    <citation type="journal article" date="2019" name="Int. J. Syst. Evol. Microbiol.">
        <title>The Global Catalogue of Microorganisms (GCM) 10K type strain sequencing project: providing services to taxonomists for standard genome sequencing and annotation.</title>
        <authorList>
            <consortium name="The Broad Institute Genomics Platform"/>
            <consortium name="The Broad Institute Genome Sequencing Center for Infectious Disease"/>
            <person name="Wu L."/>
            <person name="Ma J."/>
        </authorList>
    </citation>
    <scope>NUCLEOTIDE SEQUENCE [LARGE SCALE GENOMIC DNA]</scope>
    <source>
        <strain evidence="3">JCM 31047</strain>
    </source>
</reference>
<dbReference type="EMBL" id="BMQG01000001">
    <property type="protein sequence ID" value="GGM30351.1"/>
    <property type="molecule type" value="Genomic_DNA"/>
</dbReference>
<dbReference type="Proteomes" id="UP000600547">
    <property type="component" value="Unassembled WGS sequence"/>
</dbReference>
<feature type="signal peptide" evidence="1">
    <location>
        <begin position="1"/>
        <end position="28"/>
    </location>
</feature>
<dbReference type="AlphaFoldDB" id="A0A8H9GIX3"/>
<evidence type="ECO:0000313" key="3">
    <source>
        <dbReference type="Proteomes" id="UP000600547"/>
    </source>
</evidence>
<organism evidence="2 3">
    <name type="scientific">Deinococcus arenae</name>
    <dbReference type="NCBI Taxonomy" id="1452751"/>
    <lineage>
        <taxon>Bacteria</taxon>
        <taxon>Thermotogati</taxon>
        <taxon>Deinococcota</taxon>
        <taxon>Deinococci</taxon>
        <taxon>Deinococcales</taxon>
        <taxon>Deinococcaceae</taxon>
        <taxon>Deinococcus</taxon>
    </lineage>
</organism>
<evidence type="ECO:0000313" key="2">
    <source>
        <dbReference type="EMBL" id="GGM30351.1"/>
    </source>
</evidence>
<name>A0A8H9GIX3_9DEIO</name>
<keyword evidence="3" id="KW-1185">Reference proteome</keyword>